<dbReference type="InterPro" id="IPR015943">
    <property type="entry name" value="WD40/YVTN_repeat-like_dom_sf"/>
</dbReference>
<dbReference type="Gene3D" id="2.140.10.10">
    <property type="entry name" value="Quinoprotein alcohol dehydrogenase-like superfamily"/>
    <property type="match status" value="1"/>
</dbReference>
<dbReference type="PANTHER" id="PTHR34512">
    <property type="entry name" value="CELL SURFACE PROTEIN"/>
    <property type="match status" value="1"/>
</dbReference>
<dbReference type="InterPro" id="IPR002372">
    <property type="entry name" value="PQQ_rpt_dom"/>
</dbReference>
<dbReference type="EMBL" id="VTAW01000002">
    <property type="protein sequence ID" value="TYT63404.1"/>
    <property type="molecule type" value="Genomic_DNA"/>
</dbReference>
<dbReference type="RefSeq" id="WP_149079871.1">
    <property type="nucleotide sequence ID" value="NZ_VTAW01000002.1"/>
</dbReference>
<dbReference type="Gene3D" id="2.130.10.10">
    <property type="entry name" value="YVTN repeat-like/Quinoprotein amine dehydrogenase"/>
    <property type="match status" value="2"/>
</dbReference>
<feature type="domain" description="Pyrrolo-quinoline quinone repeat" evidence="1">
    <location>
        <begin position="191"/>
        <end position="297"/>
    </location>
</feature>
<keyword evidence="3" id="KW-1185">Reference proteome</keyword>
<evidence type="ECO:0000259" key="1">
    <source>
        <dbReference type="Pfam" id="PF13360"/>
    </source>
</evidence>
<organism evidence="2 3">
    <name type="scientific">Natrialba swarupiae</name>
    <dbReference type="NCBI Taxonomy" id="2448032"/>
    <lineage>
        <taxon>Archaea</taxon>
        <taxon>Methanobacteriati</taxon>
        <taxon>Methanobacteriota</taxon>
        <taxon>Stenosarchaea group</taxon>
        <taxon>Halobacteria</taxon>
        <taxon>Halobacteriales</taxon>
        <taxon>Natrialbaceae</taxon>
        <taxon>Natrialba</taxon>
    </lineage>
</organism>
<gene>
    <name evidence="2" type="ORF">FYC77_02195</name>
</gene>
<dbReference type="InterPro" id="IPR011047">
    <property type="entry name" value="Quinoprotein_ADH-like_sf"/>
</dbReference>
<dbReference type="AlphaFoldDB" id="A0A5D5AQR0"/>
<dbReference type="Pfam" id="PF13360">
    <property type="entry name" value="PQQ_2"/>
    <property type="match status" value="2"/>
</dbReference>
<dbReference type="PROSITE" id="PS51257">
    <property type="entry name" value="PROKAR_LIPOPROTEIN"/>
    <property type="match status" value="1"/>
</dbReference>
<protein>
    <submittedName>
        <fullName evidence="2">PQQ-binding-like beta-propeller repeat protein</fullName>
    </submittedName>
</protein>
<evidence type="ECO:0000313" key="2">
    <source>
        <dbReference type="EMBL" id="TYT63404.1"/>
    </source>
</evidence>
<feature type="domain" description="Pyrrolo-quinoline quinone repeat" evidence="1">
    <location>
        <begin position="324"/>
        <end position="463"/>
    </location>
</feature>
<dbReference type="PANTHER" id="PTHR34512:SF30">
    <property type="entry name" value="OUTER MEMBRANE PROTEIN ASSEMBLY FACTOR BAMB"/>
    <property type="match status" value="1"/>
</dbReference>
<sequence length="473" mass="50225">MTRALHLDRRGILATVGAALTAGCLGSGRASSFLGVDPTPAERGDDWRMYGRDPGRTRYVPDASLPRDSVSVAWERSTGASSWRPPVIADGTVYCQYANGLFVLDVEAGEGPRPDTHGGFGRGTGPMAFASTEVYRDGTLLVPYGESVGGYAADPDSWTGQVEGLGEGRSRWWIDGDTVSASVPGVSSESPWLASPIVVDGTIVTVHPTSSVVRASDPNDGSSRWRVDLEATVSEEDHLFPHGHVVDTATGTVVLKARFLRDQQIVGEPRLVGIDLADGSLEWTVDEGPTNERTEFAEETDSLAARDGSVYTVDWTDSSRELRILEIDAETGERGWSLSLDRSAHVGIAVDESTLYHVGLEAESGMDPSAIAAVSLEDESVRWERTIDDSPGNVWSPQTPPPTVADEHLLVPGGRGLHALERATGDSLWTFTEVVGTSGGGETERAGLTPAVVSGDRIVLGTTLVLYGLEGGA</sequence>
<comment type="caution">
    <text evidence="2">The sequence shown here is derived from an EMBL/GenBank/DDBJ whole genome shotgun (WGS) entry which is preliminary data.</text>
</comment>
<accession>A0A5D5AQR0</accession>
<reference evidence="2 3" key="1">
    <citation type="submission" date="2019-08" db="EMBL/GenBank/DDBJ databases">
        <title>Archaea genome.</title>
        <authorList>
            <person name="Kajale S."/>
            <person name="Shouche Y."/>
            <person name="Deshpande N."/>
            <person name="Sharma A."/>
        </authorList>
    </citation>
    <scope>NUCLEOTIDE SEQUENCE [LARGE SCALE GENOMIC DNA]</scope>
    <source>
        <strain evidence="2 3">ESP3B_9</strain>
    </source>
</reference>
<evidence type="ECO:0000313" key="3">
    <source>
        <dbReference type="Proteomes" id="UP000324104"/>
    </source>
</evidence>
<dbReference type="InterPro" id="IPR018391">
    <property type="entry name" value="PQQ_b-propeller_rpt"/>
</dbReference>
<dbReference type="SUPFAM" id="SSF50998">
    <property type="entry name" value="Quinoprotein alcohol dehydrogenase-like"/>
    <property type="match status" value="2"/>
</dbReference>
<name>A0A5D5AQR0_9EURY</name>
<dbReference type="SMART" id="SM00564">
    <property type="entry name" value="PQQ"/>
    <property type="match status" value="3"/>
</dbReference>
<dbReference type="Proteomes" id="UP000324104">
    <property type="component" value="Unassembled WGS sequence"/>
</dbReference>
<proteinExistence type="predicted"/>